<dbReference type="GO" id="GO:0043565">
    <property type="term" value="F:sequence-specific DNA binding"/>
    <property type="evidence" value="ECO:0007669"/>
    <property type="project" value="InterPro"/>
</dbReference>
<accession>L8JKZ5</accession>
<keyword evidence="3" id="KW-0804">Transcription</keyword>
<keyword evidence="7" id="KW-1185">Reference proteome</keyword>
<keyword evidence="4" id="KW-1133">Transmembrane helix</keyword>
<dbReference type="InterPro" id="IPR018062">
    <property type="entry name" value="HTH_AraC-typ_CS"/>
</dbReference>
<dbReference type="Proteomes" id="UP000011135">
    <property type="component" value="Unassembled WGS sequence"/>
</dbReference>
<comment type="caution">
    <text evidence="6">The sequence shown here is derived from an EMBL/GenBank/DDBJ whole genome shotgun (WGS) entry which is preliminary data.</text>
</comment>
<evidence type="ECO:0000256" key="2">
    <source>
        <dbReference type="ARBA" id="ARBA00023125"/>
    </source>
</evidence>
<keyword evidence="4" id="KW-0812">Transmembrane</keyword>
<gene>
    <name evidence="6" type="ORF">C900_00697</name>
</gene>
<reference evidence="6 7" key="1">
    <citation type="submission" date="2012-12" db="EMBL/GenBank/DDBJ databases">
        <title>Genome assembly of Fulvivirga imtechensis AK7.</title>
        <authorList>
            <person name="Nupur N."/>
            <person name="Khatri I."/>
            <person name="Kumar R."/>
            <person name="Subramanian S."/>
            <person name="Pinnaka A."/>
        </authorList>
    </citation>
    <scope>NUCLEOTIDE SEQUENCE [LARGE SCALE GENOMIC DNA]</scope>
    <source>
        <strain evidence="6 7">AK7</strain>
    </source>
</reference>
<organism evidence="6 7">
    <name type="scientific">Fulvivirga imtechensis AK7</name>
    <dbReference type="NCBI Taxonomy" id="1237149"/>
    <lineage>
        <taxon>Bacteria</taxon>
        <taxon>Pseudomonadati</taxon>
        <taxon>Bacteroidota</taxon>
        <taxon>Cytophagia</taxon>
        <taxon>Cytophagales</taxon>
        <taxon>Fulvivirgaceae</taxon>
        <taxon>Fulvivirga</taxon>
    </lineage>
</organism>
<dbReference type="eggNOG" id="COG2207">
    <property type="taxonomic scope" value="Bacteria"/>
</dbReference>
<evidence type="ECO:0000256" key="3">
    <source>
        <dbReference type="ARBA" id="ARBA00023163"/>
    </source>
</evidence>
<protein>
    <submittedName>
        <fullName evidence="6">AraC-type DNA-binding domain protein</fullName>
    </submittedName>
</protein>
<dbReference type="GO" id="GO:0003700">
    <property type="term" value="F:DNA-binding transcription factor activity"/>
    <property type="evidence" value="ECO:0007669"/>
    <property type="project" value="InterPro"/>
</dbReference>
<proteinExistence type="predicted"/>
<feature type="transmembrane region" description="Helical" evidence="4">
    <location>
        <begin position="7"/>
        <end position="29"/>
    </location>
</feature>
<dbReference type="Pfam" id="PF12833">
    <property type="entry name" value="HTH_18"/>
    <property type="match status" value="1"/>
</dbReference>
<keyword evidence="4" id="KW-0472">Membrane</keyword>
<dbReference type="Gene3D" id="1.10.10.60">
    <property type="entry name" value="Homeodomain-like"/>
    <property type="match status" value="1"/>
</dbReference>
<dbReference type="PROSITE" id="PS00041">
    <property type="entry name" value="HTH_ARAC_FAMILY_1"/>
    <property type="match status" value="1"/>
</dbReference>
<evidence type="ECO:0000259" key="5">
    <source>
        <dbReference type="PROSITE" id="PS01124"/>
    </source>
</evidence>
<dbReference type="SMART" id="SM00342">
    <property type="entry name" value="HTH_ARAC"/>
    <property type="match status" value="1"/>
</dbReference>
<evidence type="ECO:0000313" key="7">
    <source>
        <dbReference type="Proteomes" id="UP000011135"/>
    </source>
</evidence>
<dbReference type="PRINTS" id="PR00032">
    <property type="entry name" value="HTHARAC"/>
</dbReference>
<feature type="domain" description="HTH araC/xylS-type" evidence="5">
    <location>
        <begin position="83"/>
        <end position="186"/>
    </location>
</feature>
<keyword evidence="2 6" id="KW-0238">DNA-binding</keyword>
<dbReference type="PROSITE" id="PS01124">
    <property type="entry name" value="HTH_ARAC_FAMILY_2"/>
    <property type="match status" value="1"/>
</dbReference>
<name>L8JKZ5_9BACT</name>
<dbReference type="STRING" id="1237149.C900_00697"/>
<dbReference type="EMBL" id="AMZN01000138">
    <property type="protein sequence ID" value="ELR68169.1"/>
    <property type="molecule type" value="Genomic_DNA"/>
</dbReference>
<evidence type="ECO:0000256" key="1">
    <source>
        <dbReference type="ARBA" id="ARBA00023015"/>
    </source>
</evidence>
<sequence>MEHPATIQWLTLLTVALVALWVVYVLNLLEENVPYVLGPVLYSVVVYGITFIVIKKDYINQPGNAKYKTTPLPEGEIDQIFDRAEKLLLKNNLYRNSDLTLRQLGGILKVSPQKLSMAVNTRFKSNFNDFVNHYRIKEAQQRMRNEEFKNHTIASVAYEVGFNSLTSFNSAFKKETGQTPSAYRKETS</sequence>
<dbReference type="InterPro" id="IPR018060">
    <property type="entry name" value="HTH_AraC"/>
</dbReference>
<dbReference type="SUPFAM" id="SSF46689">
    <property type="entry name" value="Homeodomain-like"/>
    <property type="match status" value="1"/>
</dbReference>
<dbReference type="AlphaFoldDB" id="L8JKZ5"/>
<keyword evidence="1" id="KW-0805">Transcription regulation</keyword>
<feature type="transmembrane region" description="Helical" evidence="4">
    <location>
        <begin position="35"/>
        <end position="54"/>
    </location>
</feature>
<evidence type="ECO:0000313" key="6">
    <source>
        <dbReference type="EMBL" id="ELR68169.1"/>
    </source>
</evidence>
<dbReference type="InterPro" id="IPR009057">
    <property type="entry name" value="Homeodomain-like_sf"/>
</dbReference>
<dbReference type="PANTHER" id="PTHR43280:SF29">
    <property type="entry name" value="ARAC-FAMILY TRANSCRIPTIONAL REGULATOR"/>
    <property type="match status" value="1"/>
</dbReference>
<dbReference type="PANTHER" id="PTHR43280">
    <property type="entry name" value="ARAC-FAMILY TRANSCRIPTIONAL REGULATOR"/>
    <property type="match status" value="1"/>
</dbReference>
<evidence type="ECO:0000256" key="4">
    <source>
        <dbReference type="SAM" id="Phobius"/>
    </source>
</evidence>
<dbReference type="InterPro" id="IPR020449">
    <property type="entry name" value="Tscrpt_reg_AraC-type_HTH"/>
</dbReference>